<dbReference type="Pfam" id="PF13450">
    <property type="entry name" value="NAD_binding_8"/>
    <property type="match status" value="1"/>
</dbReference>
<proteinExistence type="predicted"/>
<accession>A0A9W9CZD5</accession>
<dbReference type="Proteomes" id="UP001140453">
    <property type="component" value="Unassembled WGS sequence"/>
</dbReference>
<reference evidence="2" key="1">
    <citation type="submission" date="2022-10" db="EMBL/GenBank/DDBJ databases">
        <title>Tapping the CABI collections for fungal endophytes: first genome assemblies for Collariella, Neodidymelliopsis, Ascochyta clinopodiicola, Didymella pomorum, Didymosphaeria variabile, Neocosmospora piperis and Neocucurbitaria cava.</title>
        <authorList>
            <person name="Hill R."/>
        </authorList>
    </citation>
    <scope>NUCLEOTIDE SEQUENCE</scope>
    <source>
        <strain evidence="2">IMI 355082</strain>
    </source>
</reference>
<protein>
    <recommendedName>
        <fullName evidence="4">Amine oxidase</fullName>
    </recommendedName>
</protein>
<feature type="chain" id="PRO_5040789281" description="Amine oxidase" evidence="1">
    <location>
        <begin position="24"/>
        <end position="482"/>
    </location>
</feature>
<evidence type="ECO:0000313" key="3">
    <source>
        <dbReference type="Proteomes" id="UP001140453"/>
    </source>
</evidence>
<dbReference type="GO" id="GO:0016491">
    <property type="term" value="F:oxidoreductase activity"/>
    <property type="evidence" value="ECO:0007669"/>
    <property type="project" value="TreeGrafter"/>
</dbReference>
<dbReference type="Gene3D" id="1.10.405.20">
    <property type="match status" value="1"/>
</dbReference>
<dbReference type="EMBL" id="JAPEVB010000002">
    <property type="protein sequence ID" value="KAJ4393449.1"/>
    <property type="molecule type" value="Genomic_DNA"/>
</dbReference>
<organism evidence="2 3">
    <name type="scientific">Gnomoniopsis smithogilvyi</name>
    <dbReference type="NCBI Taxonomy" id="1191159"/>
    <lineage>
        <taxon>Eukaryota</taxon>
        <taxon>Fungi</taxon>
        <taxon>Dikarya</taxon>
        <taxon>Ascomycota</taxon>
        <taxon>Pezizomycotina</taxon>
        <taxon>Sordariomycetes</taxon>
        <taxon>Sordariomycetidae</taxon>
        <taxon>Diaporthales</taxon>
        <taxon>Gnomoniaceae</taxon>
        <taxon>Gnomoniopsis</taxon>
    </lineage>
</organism>
<dbReference type="PANTHER" id="PTHR42923:SF26">
    <property type="entry name" value="FMN REDUCTASE LOT6, PUTATIVE (AFU_ORTHOLOGUE AFUA_7G06600)-RELATED"/>
    <property type="match status" value="1"/>
</dbReference>
<dbReference type="OrthoDB" id="68575at2759"/>
<comment type="caution">
    <text evidence="2">The sequence shown here is derived from an EMBL/GenBank/DDBJ whole genome shotgun (WGS) entry which is preliminary data.</text>
</comment>
<dbReference type="Gene3D" id="3.30.70.1990">
    <property type="match status" value="1"/>
</dbReference>
<name>A0A9W9CZD5_9PEZI</name>
<keyword evidence="3" id="KW-1185">Reference proteome</keyword>
<evidence type="ECO:0000256" key="1">
    <source>
        <dbReference type="SAM" id="SignalP"/>
    </source>
</evidence>
<gene>
    <name evidence="2" type="ORF">N0V93_002659</name>
</gene>
<evidence type="ECO:0000313" key="2">
    <source>
        <dbReference type="EMBL" id="KAJ4393449.1"/>
    </source>
</evidence>
<evidence type="ECO:0008006" key="4">
    <source>
        <dbReference type="Google" id="ProtNLM"/>
    </source>
</evidence>
<dbReference type="AlphaFoldDB" id="A0A9W9CZD5"/>
<sequence length="482" mass="53507">MHFMRNRYLALVSSLWAATRAQGDTTQIGSIVETDVIIIGGGASGAHAAVRLTDFGQKVVLIEKQPELGGAVDSYTDVTDGKSYNFGVQAWVDYGNSTQFFERFNISLGQSNALTLNALYADFTTGQTLDNYTGPSTDDMVVALQKYLTICESYEDLIVPGLWDFPNATSIPDDLLMQFGDFVEKYGIQAALPSMWLSTGFGVGAMLNELTLSVMQAFGAQMARLFLGLQPSYVPASGRYQDLYDAIASYLGESIYLNTRAIHSKRTDNGVAVTVRNEIDGNETVFHAKKLLIAIQPVGKKLAAFDLDRNEEKVFEKIQYTREYTGIVSSPSIPANISINNLPYSENDNNLLDWQDFNFTAFFQALDYHKDLFEVTMAGDEKLGPEEARAMTEQDFSNLVNSGVFAPSASNDTRLEWVAFSDHGPMHDRVSREDLEAGFVQSLYALQGHRSTWYTGGAWASNYQTILWEYNEILLPRMLAAK</sequence>
<feature type="signal peptide" evidence="1">
    <location>
        <begin position="1"/>
        <end position="23"/>
    </location>
</feature>
<dbReference type="InterPro" id="IPR050464">
    <property type="entry name" value="Zeta_carotene_desat/Oxidored"/>
</dbReference>
<dbReference type="InterPro" id="IPR036188">
    <property type="entry name" value="FAD/NAD-bd_sf"/>
</dbReference>
<dbReference type="Gene3D" id="3.50.50.60">
    <property type="entry name" value="FAD/NAD(P)-binding domain"/>
    <property type="match status" value="1"/>
</dbReference>
<keyword evidence="1" id="KW-0732">Signal</keyword>
<dbReference type="PANTHER" id="PTHR42923">
    <property type="entry name" value="PROTOPORPHYRINOGEN OXIDASE"/>
    <property type="match status" value="1"/>
</dbReference>
<dbReference type="SUPFAM" id="SSF51905">
    <property type="entry name" value="FAD/NAD(P)-binding domain"/>
    <property type="match status" value="1"/>
</dbReference>